<evidence type="ECO:0000259" key="1">
    <source>
        <dbReference type="PROSITE" id="PS51186"/>
    </source>
</evidence>
<organism evidence="2 3">
    <name type="scientific">Kribbella antiqua</name>
    <dbReference type="NCBI Taxonomy" id="2512217"/>
    <lineage>
        <taxon>Bacteria</taxon>
        <taxon>Bacillati</taxon>
        <taxon>Actinomycetota</taxon>
        <taxon>Actinomycetes</taxon>
        <taxon>Propionibacteriales</taxon>
        <taxon>Kribbellaceae</taxon>
        <taxon>Kribbella</taxon>
    </lineage>
</organism>
<dbReference type="InterPro" id="IPR016181">
    <property type="entry name" value="Acyl_CoA_acyltransferase"/>
</dbReference>
<dbReference type="Pfam" id="PF00583">
    <property type="entry name" value="Acetyltransf_1"/>
    <property type="match status" value="1"/>
</dbReference>
<feature type="domain" description="N-acetyltransferase" evidence="1">
    <location>
        <begin position="109"/>
        <end position="244"/>
    </location>
</feature>
<dbReference type="SUPFAM" id="SSF55729">
    <property type="entry name" value="Acyl-CoA N-acyltransferases (Nat)"/>
    <property type="match status" value="1"/>
</dbReference>
<name>A0A4R2ISP8_9ACTN</name>
<sequence length="244" mass="26551">MLEAAADWVFVPPDAEDFIGPDYRLTLYADRASVQWSATERPLEEVIAEVRARGAVRPVVRWWVDGRTTPLNTAEVLRQHGFEEVEVVEILARDLANIDRMDLGVPEDVEVRPALDAESIYRAAEVDSEVFGWPGPPREHLDAEAQKIADGDRSSLRFVVEVDGEIAGSAGYTLAGDVVRLWGGCVLEKARGRGAYRALLASRCQAGAAAGATLALVKGRTTTSAPILRQAGFTAYGTQHCYQA</sequence>
<proteinExistence type="predicted"/>
<gene>
    <name evidence="2" type="ORF">EV646_104161</name>
</gene>
<accession>A0A4R2ISP8</accession>
<evidence type="ECO:0000313" key="3">
    <source>
        <dbReference type="Proteomes" id="UP000295573"/>
    </source>
</evidence>
<dbReference type="AlphaFoldDB" id="A0A4R2ISP8"/>
<protein>
    <recommendedName>
        <fullName evidence="1">N-acetyltransferase domain-containing protein</fullName>
    </recommendedName>
</protein>
<dbReference type="GO" id="GO:0016747">
    <property type="term" value="F:acyltransferase activity, transferring groups other than amino-acyl groups"/>
    <property type="evidence" value="ECO:0007669"/>
    <property type="project" value="InterPro"/>
</dbReference>
<dbReference type="EMBL" id="SLWR01000004">
    <property type="protein sequence ID" value="TCO48344.1"/>
    <property type="molecule type" value="Genomic_DNA"/>
</dbReference>
<comment type="caution">
    <text evidence="2">The sequence shown here is derived from an EMBL/GenBank/DDBJ whole genome shotgun (WGS) entry which is preliminary data.</text>
</comment>
<evidence type="ECO:0000313" key="2">
    <source>
        <dbReference type="EMBL" id="TCO48344.1"/>
    </source>
</evidence>
<keyword evidence="3" id="KW-1185">Reference proteome</keyword>
<dbReference type="Gene3D" id="3.40.630.30">
    <property type="match status" value="1"/>
</dbReference>
<dbReference type="CDD" id="cd04301">
    <property type="entry name" value="NAT_SF"/>
    <property type="match status" value="1"/>
</dbReference>
<reference evidence="2 3" key="1">
    <citation type="journal article" date="2015" name="Stand. Genomic Sci.">
        <title>Genomic Encyclopedia of Bacterial and Archaeal Type Strains, Phase III: the genomes of soil and plant-associated and newly described type strains.</title>
        <authorList>
            <person name="Whitman W.B."/>
            <person name="Woyke T."/>
            <person name="Klenk H.P."/>
            <person name="Zhou Y."/>
            <person name="Lilburn T.G."/>
            <person name="Beck B.J."/>
            <person name="De Vos P."/>
            <person name="Vandamme P."/>
            <person name="Eisen J.A."/>
            <person name="Garrity G."/>
            <person name="Hugenholtz P."/>
            <person name="Kyrpides N.C."/>
        </authorList>
    </citation>
    <scope>NUCLEOTIDE SEQUENCE [LARGE SCALE GENOMIC DNA]</scope>
    <source>
        <strain evidence="2 3">VKM Ac-2541</strain>
    </source>
</reference>
<dbReference type="InterPro" id="IPR000182">
    <property type="entry name" value="GNAT_dom"/>
</dbReference>
<dbReference type="Proteomes" id="UP000295573">
    <property type="component" value="Unassembled WGS sequence"/>
</dbReference>
<dbReference type="PROSITE" id="PS51186">
    <property type="entry name" value="GNAT"/>
    <property type="match status" value="1"/>
</dbReference>